<protein>
    <recommendedName>
        <fullName evidence="4">Reverse transcriptase zinc-binding domain-containing protein</fullName>
    </recommendedName>
</protein>
<evidence type="ECO:0000313" key="2">
    <source>
        <dbReference type="EnsemblPlants" id="PNT60932"/>
    </source>
</evidence>
<reference evidence="2" key="3">
    <citation type="submission" date="2018-08" db="UniProtKB">
        <authorList>
            <consortium name="EnsemblPlants"/>
        </authorList>
    </citation>
    <scope>IDENTIFICATION</scope>
    <source>
        <strain evidence="2">cv. Bd21</strain>
    </source>
</reference>
<organism evidence="1">
    <name type="scientific">Brachypodium distachyon</name>
    <name type="common">Purple false brome</name>
    <name type="synonym">Trachynia distachya</name>
    <dbReference type="NCBI Taxonomy" id="15368"/>
    <lineage>
        <taxon>Eukaryota</taxon>
        <taxon>Viridiplantae</taxon>
        <taxon>Streptophyta</taxon>
        <taxon>Embryophyta</taxon>
        <taxon>Tracheophyta</taxon>
        <taxon>Spermatophyta</taxon>
        <taxon>Magnoliopsida</taxon>
        <taxon>Liliopsida</taxon>
        <taxon>Poales</taxon>
        <taxon>Poaceae</taxon>
        <taxon>BOP clade</taxon>
        <taxon>Pooideae</taxon>
        <taxon>Stipodae</taxon>
        <taxon>Brachypodieae</taxon>
        <taxon>Brachypodium</taxon>
    </lineage>
</organism>
<dbReference type="AlphaFoldDB" id="A0A2K2CFX5"/>
<dbReference type="Proteomes" id="UP000008810">
    <property type="component" value="Chromosome 5"/>
</dbReference>
<dbReference type="OrthoDB" id="684052at2759"/>
<evidence type="ECO:0000313" key="1">
    <source>
        <dbReference type="EMBL" id="PNT60932.1"/>
    </source>
</evidence>
<feature type="non-terminal residue" evidence="1">
    <location>
        <position position="1"/>
    </location>
</feature>
<name>A0A2K2CFX5_BRADI</name>
<dbReference type="EMBL" id="CM000884">
    <property type="protein sequence ID" value="PNT60932.1"/>
    <property type="molecule type" value="Genomic_DNA"/>
</dbReference>
<dbReference type="FunCoup" id="A0A2K2CFX5">
    <property type="interactions" value="307"/>
</dbReference>
<keyword evidence="3" id="KW-1185">Reference proteome</keyword>
<evidence type="ECO:0008006" key="4">
    <source>
        <dbReference type="Google" id="ProtNLM"/>
    </source>
</evidence>
<reference evidence="1" key="2">
    <citation type="submission" date="2017-06" db="EMBL/GenBank/DDBJ databases">
        <title>WGS assembly of Brachypodium distachyon.</title>
        <authorList>
            <consortium name="The International Brachypodium Initiative"/>
            <person name="Lucas S."/>
            <person name="Harmon-Smith M."/>
            <person name="Lail K."/>
            <person name="Tice H."/>
            <person name="Grimwood J."/>
            <person name="Bruce D."/>
            <person name="Barry K."/>
            <person name="Shu S."/>
            <person name="Lindquist E."/>
            <person name="Wang M."/>
            <person name="Pitluck S."/>
            <person name="Vogel J.P."/>
            <person name="Garvin D.F."/>
            <person name="Mockler T.C."/>
            <person name="Schmutz J."/>
            <person name="Rokhsar D."/>
            <person name="Bevan M.W."/>
        </authorList>
    </citation>
    <scope>NUCLEOTIDE SEQUENCE</scope>
    <source>
        <strain evidence="1">Bd21</strain>
    </source>
</reference>
<gene>
    <name evidence="1" type="ORF">BRADI_5g08333v3</name>
</gene>
<sequence>RHWNVTNDFTCVLCHSGTWEDWQHLFFGCQFSQRIWNYLHIQWFAGVDLKQIISDTQRSFGHPFFVEVVAISCWHIWKERNRCVFEGIRPSFRSWRRDFIEDISLLQHKFKPPWVGPSSFG</sequence>
<evidence type="ECO:0000313" key="3">
    <source>
        <dbReference type="Proteomes" id="UP000008810"/>
    </source>
</evidence>
<reference evidence="1 2" key="1">
    <citation type="journal article" date="2010" name="Nature">
        <title>Genome sequencing and analysis of the model grass Brachypodium distachyon.</title>
        <authorList>
            <consortium name="International Brachypodium Initiative"/>
        </authorList>
    </citation>
    <scope>NUCLEOTIDE SEQUENCE [LARGE SCALE GENOMIC DNA]</scope>
    <source>
        <strain evidence="1 2">Bd21</strain>
    </source>
</reference>
<dbReference type="InParanoid" id="A0A2K2CFX5"/>
<accession>A0A2K2CFX5</accession>
<proteinExistence type="predicted"/>
<dbReference type="Gramene" id="PNT60932">
    <property type="protein sequence ID" value="PNT60932"/>
    <property type="gene ID" value="BRADI_5g08333v3"/>
</dbReference>
<dbReference type="EnsemblPlants" id="PNT60932">
    <property type="protein sequence ID" value="PNT60932"/>
    <property type="gene ID" value="BRADI_5g08333v3"/>
</dbReference>